<dbReference type="PROSITE" id="PS51471">
    <property type="entry name" value="FE2OG_OXY"/>
    <property type="match status" value="1"/>
</dbReference>
<evidence type="ECO:0000256" key="7">
    <source>
        <dbReference type="ARBA" id="ARBA00066695"/>
    </source>
</evidence>
<evidence type="ECO:0000256" key="3">
    <source>
        <dbReference type="ARBA" id="ARBA00022964"/>
    </source>
</evidence>
<dbReference type="InterPro" id="IPR026992">
    <property type="entry name" value="DIOX_N"/>
</dbReference>
<evidence type="ECO:0000256" key="5">
    <source>
        <dbReference type="ARBA" id="ARBA00023004"/>
    </source>
</evidence>
<accession>A0A2T7E8U6</accession>
<gene>
    <name evidence="10" type="ORF">GQ55_3G129600</name>
</gene>
<dbReference type="InterPro" id="IPR027443">
    <property type="entry name" value="IPNS-like_sf"/>
</dbReference>
<name>A0A2T7E8U6_9POAL</name>
<evidence type="ECO:0000256" key="6">
    <source>
        <dbReference type="ARBA" id="ARBA00052181"/>
    </source>
</evidence>
<dbReference type="Gramene" id="PUZ64254">
    <property type="protein sequence ID" value="PUZ64254"/>
    <property type="gene ID" value="GQ55_3G129600"/>
</dbReference>
<keyword evidence="4 8" id="KW-0560">Oxidoreductase</keyword>
<reference evidence="10 11" key="1">
    <citation type="submission" date="2018-04" db="EMBL/GenBank/DDBJ databases">
        <title>WGS assembly of Panicum hallii var. hallii HAL2.</title>
        <authorList>
            <person name="Lovell J."/>
            <person name="Jenkins J."/>
            <person name="Lowry D."/>
            <person name="Mamidi S."/>
            <person name="Sreedasyam A."/>
            <person name="Weng X."/>
            <person name="Barry K."/>
            <person name="Bonette J."/>
            <person name="Campitelli B."/>
            <person name="Daum C."/>
            <person name="Gordon S."/>
            <person name="Gould B."/>
            <person name="Lipzen A."/>
            <person name="MacQueen A."/>
            <person name="Palacio-Mejia J."/>
            <person name="Plott C."/>
            <person name="Shakirov E."/>
            <person name="Shu S."/>
            <person name="Yoshinaga Y."/>
            <person name="Zane M."/>
            <person name="Rokhsar D."/>
            <person name="Grimwood J."/>
            <person name="Schmutz J."/>
            <person name="Juenger T."/>
        </authorList>
    </citation>
    <scope>NUCLEOTIDE SEQUENCE [LARGE SCALE GENOMIC DNA]</scope>
    <source>
        <strain evidence="11">cv. HAL2</strain>
    </source>
</reference>
<dbReference type="InterPro" id="IPR044861">
    <property type="entry name" value="IPNS-like_FE2OG_OXY"/>
</dbReference>
<dbReference type="GO" id="GO:0046872">
    <property type="term" value="F:metal ion binding"/>
    <property type="evidence" value="ECO:0007669"/>
    <property type="project" value="UniProtKB-KW"/>
</dbReference>
<comment type="similarity">
    <text evidence="8">Belongs to the iron/ascorbate-dependent oxidoreductase family.</text>
</comment>
<feature type="domain" description="Fe2OG dioxygenase" evidence="9">
    <location>
        <begin position="203"/>
        <end position="305"/>
    </location>
</feature>
<dbReference type="EC" id="1.14.11.15" evidence="7"/>
<evidence type="ECO:0000259" key="9">
    <source>
        <dbReference type="PROSITE" id="PS51471"/>
    </source>
</evidence>
<sequence>MMPSPPTPPAAAAPYVELRSAERVPDTHAWPAGPDDHHPSVEAVGRDAVPVVDVGDPGAARAVARAAEEWGAFLLVGHGVPARVTAGVEEQVARLFALPAPEKARAGRRPGEASGYGYPPALHLPKRMWSEGYTFPAAAVRAEFRRVWPDGGDEYLRFCDVMEEHHWEMRALGGRLLDVFFGALGLTADQIAAGETERKIRETLMATMHLNLYPRCPEPERAMGLAAHTDSGFFTFITQSPVPGLQLLRRGPDRWVTVPAPPGALVVVLGDLFQLLTNGRFRSALHRAVVNREQDRISVPYFLGPPADLAVAPLASAVPPGRKAAFRAVTWPEYMGVREKALRTDASALAMLQVEDEGEDGGVPPKS</sequence>
<dbReference type="InterPro" id="IPR005123">
    <property type="entry name" value="Oxoglu/Fe-dep_dioxygenase_dom"/>
</dbReference>
<comment type="catalytic activity">
    <reaction evidence="6">
        <text>gibberellin A20 + 2-oxoglutarate + O2 = gibberellin A1 + succinate + CO2</text>
        <dbReference type="Rhea" id="RHEA:10104"/>
        <dbReference type="ChEBI" id="CHEBI:15379"/>
        <dbReference type="ChEBI" id="CHEBI:16526"/>
        <dbReference type="ChEBI" id="CHEBI:16810"/>
        <dbReference type="ChEBI" id="CHEBI:30031"/>
        <dbReference type="ChEBI" id="CHEBI:58524"/>
        <dbReference type="ChEBI" id="CHEBI:58526"/>
        <dbReference type="EC" id="1.14.11.15"/>
    </reaction>
</comment>
<dbReference type="GO" id="GO:0016707">
    <property type="term" value="F:gibberellin 3-beta-dioxygenase activity"/>
    <property type="evidence" value="ECO:0007669"/>
    <property type="project" value="UniProtKB-EC"/>
</dbReference>
<proteinExistence type="inferred from homology"/>
<organism evidence="10 11">
    <name type="scientific">Panicum hallii var. hallii</name>
    <dbReference type="NCBI Taxonomy" id="1504633"/>
    <lineage>
        <taxon>Eukaryota</taxon>
        <taxon>Viridiplantae</taxon>
        <taxon>Streptophyta</taxon>
        <taxon>Embryophyta</taxon>
        <taxon>Tracheophyta</taxon>
        <taxon>Spermatophyta</taxon>
        <taxon>Magnoliopsida</taxon>
        <taxon>Liliopsida</taxon>
        <taxon>Poales</taxon>
        <taxon>Poaceae</taxon>
        <taxon>PACMAD clade</taxon>
        <taxon>Panicoideae</taxon>
        <taxon>Panicodae</taxon>
        <taxon>Paniceae</taxon>
        <taxon>Panicinae</taxon>
        <taxon>Panicum</taxon>
        <taxon>Panicum sect. Panicum</taxon>
    </lineage>
</organism>
<dbReference type="EMBL" id="CM009751">
    <property type="protein sequence ID" value="PUZ64254.1"/>
    <property type="molecule type" value="Genomic_DNA"/>
</dbReference>
<dbReference type="InterPro" id="IPR050231">
    <property type="entry name" value="Iron_ascorbate_oxido_reductase"/>
</dbReference>
<keyword evidence="11" id="KW-1185">Reference proteome</keyword>
<protein>
    <recommendedName>
        <fullName evidence="7">gibberellin 3beta-dioxygenase</fullName>
        <ecNumber evidence="7">1.14.11.15</ecNumber>
    </recommendedName>
</protein>
<dbReference type="Pfam" id="PF14226">
    <property type="entry name" value="DIOX_N"/>
    <property type="match status" value="1"/>
</dbReference>
<dbReference type="PANTHER" id="PTHR47990">
    <property type="entry name" value="2-OXOGLUTARATE (2OG) AND FE(II)-DEPENDENT OXYGENASE SUPERFAMILY PROTEIN-RELATED"/>
    <property type="match status" value="1"/>
</dbReference>
<dbReference type="STRING" id="1504633.A0A2T7E8U6"/>
<keyword evidence="3" id="KW-0223">Dioxygenase</keyword>
<evidence type="ECO:0000313" key="10">
    <source>
        <dbReference type="EMBL" id="PUZ64254.1"/>
    </source>
</evidence>
<dbReference type="FunFam" id="2.60.120.330:FF:000013">
    <property type="entry name" value="Gibberellin 3-beta-dioxygenase 1"/>
    <property type="match status" value="1"/>
</dbReference>
<keyword evidence="5 8" id="KW-0408">Iron</keyword>
<dbReference type="Pfam" id="PF03171">
    <property type="entry name" value="2OG-FeII_Oxy"/>
    <property type="match status" value="1"/>
</dbReference>
<evidence type="ECO:0000256" key="8">
    <source>
        <dbReference type="RuleBase" id="RU003682"/>
    </source>
</evidence>
<keyword evidence="2 8" id="KW-0479">Metal-binding</keyword>
<evidence type="ECO:0000313" key="11">
    <source>
        <dbReference type="Proteomes" id="UP000244336"/>
    </source>
</evidence>
<dbReference type="SUPFAM" id="SSF51197">
    <property type="entry name" value="Clavaminate synthase-like"/>
    <property type="match status" value="1"/>
</dbReference>
<dbReference type="Proteomes" id="UP000244336">
    <property type="component" value="Chromosome 3"/>
</dbReference>
<dbReference type="AlphaFoldDB" id="A0A2T7E8U6"/>
<comment type="cofactor">
    <cofactor evidence="1">
        <name>L-ascorbate</name>
        <dbReference type="ChEBI" id="CHEBI:38290"/>
    </cofactor>
</comment>
<evidence type="ECO:0000256" key="4">
    <source>
        <dbReference type="ARBA" id="ARBA00023002"/>
    </source>
</evidence>
<evidence type="ECO:0000256" key="1">
    <source>
        <dbReference type="ARBA" id="ARBA00001961"/>
    </source>
</evidence>
<dbReference type="Gene3D" id="2.60.120.330">
    <property type="entry name" value="B-lactam Antibiotic, Isopenicillin N Synthase, Chain"/>
    <property type="match status" value="1"/>
</dbReference>
<dbReference type="GO" id="GO:0009686">
    <property type="term" value="P:gibberellin biosynthetic process"/>
    <property type="evidence" value="ECO:0007669"/>
    <property type="project" value="UniProtKB-ARBA"/>
</dbReference>
<evidence type="ECO:0000256" key="2">
    <source>
        <dbReference type="ARBA" id="ARBA00022723"/>
    </source>
</evidence>
<dbReference type="OrthoDB" id="288590at2759"/>